<dbReference type="Proteomes" id="UP000309061">
    <property type="component" value="Chromosome"/>
</dbReference>
<dbReference type="GO" id="GO:0030798">
    <property type="term" value="F:trans-aconitate 2-methyltransferase activity"/>
    <property type="evidence" value="ECO:0007669"/>
    <property type="project" value="UniProtKB-EC"/>
</dbReference>
<evidence type="ECO:0000313" key="5">
    <source>
        <dbReference type="Proteomes" id="UP000309061"/>
    </source>
</evidence>
<evidence type="ECO:0000256" key="1">
    <source>
        <dbReference type="ARBA" id="ARBA00022603"/>
    </source>
</evidence>
<dbReference type="EMBL" id="CP046052">
    <property type="protein sequence ID" value="QGM44577.1"/>
    <property type="molecule type" value="Genomic_DNA"/>
</dbReference>
<reference evidence="4 5" key="1">
    <citation type="submission" date="2019-11" db="EMBL/GenBank/DDBJ databases">
        <title>The genome sequence of Methylocystis heyeri.</title>
        <authorList>
            <person name="Oshkin I.Y."/>
            <person name="Miroshnikov K."/>
            <person name="Dedysh S.N."/>
        </authorList>
    </citation>
    <scope>NUCLEOTIDE SEQUENCE [LARGE SCALE GENOMIC DNA]</scope>
    <source>
        <strain evidence="4 5">H2</strain>
    </source>
</reference>
<protein>
    <submittedName>
        <fullName evidence="4">Trans-aconitate 2-methyltransferase</fullName>
        <ecNumber evidence="4">2.1.1.144</ecNumber>
    </submittedName>
</protein>
<dbReference type="SUPFAM" id="SSF53335">
    <property type="entry name" value="S-adenosyl-L-methionine-dependent methyltransferases"/>
    <property type="match status" value="1"/>
</dbReference>
<accession>A0A6B8KA25</accession>
<dbReference type="Pfam" id="PF13649">
    <property type="entry name" value="Methyltransf_25"/>
    <property type="match status" value="1"/>
</dbReference>
<dbReference type="KEGG" id="mhey:H2LOC_002105"/>
<dbReference type="GO" id="GO:0032259">
    <property type="term" value="P:methylation"/>
    <property type="evidence" value="ECO:0007669"/>
    <property type="project" value="UniProtKB-KW"/>
</dbReference>
<keyword evidence="5" id="KW-1185">Reference proteome</keyword>
<dbReference type="PANTHER" id="PTHR43861">
    <property type="entry name" value="TRANS-ACONITATE 2-METHYLTRANSFERASE-RELATED"/>
    <property type="match status" value="1"/>
</dbReference>
<dbReference type="EC" id="2.1.1.144" evidence="4"/>
<dbReference type="InterPro" id="IPR029063">
    <property type="entry name" value="SAM-dependent_MTases_sf"/>
</dbReference>
<dbReference type="Gene3D" id="1.10.150.290">
    <property type="entry name" value="S-adenosyl-L-methionine-dependent methyltransferases"/>
    <property type="match status" value="1"/>
</dbReference>
<name>A0A6B8KA25_9HYPH</name>
<evidence type="ECO:0000313" key="4">
    <source>
        <dbReference type="EMBL" id="QGM44577.1"/>
    </source>
</evidence>
<dbReference type="InterPro" id="IPR041698">
    <property type="entry name" value="Methyltransf_25"/>
</dbReference>
<dbReference type="InterPro" id="IPR023149">
    <property type="entry name" value="Trans_acon_MeTrfase_C"/>
</dbReference>
<dbReference type="Gene3D" id="3.40.50.150">
    <property type="entry name" value="Vaccinia Virus protein VP39"/>
    <property type="match status" value="1"/>
</dbReference>
<feature type="domain" description="Methyltransferase" evidence="3">
    <location>
        <begin position="42"/>
        <end position="131"/>
    </location>
</feature>
<keyword evidence="1 4" id="KW-0489">Methyltransferase</keyword>
<keyword evidence="2 4" id="KW-0808">Transferase</keyword>
<dbReference type="CDD" id="cd02440">
    <property type="entry name" value="AdoMet_MTases"/>
    <property type="match status" value="1"/>
</dbReference>
<dbReference type="OrthoDB" id="9795085at2"/>
<gene>
    <name evidence="4" type="ORF">H2LOC_002105</name>
</gene>
<organism evidence="4 5">
    <name type="scientific">Methylocystis heyeri</name>
    <dbReference type="NCBI Taxonomy" id="391905"/>
    <lineage>
        <taxon>Bacteria</taxon>
        <taxon>Pseudomonadati</taxon>
        <taxon>Pseudomonadota</taxon>
        <taxon>Alphaproteobacteria</taxon>
        <taxon>Hyphomicrobiales</taxon>
        <taxon>Methylocystaceae</taxon>
        <taxon>Methylocystis</taxon>
    </lineage>
</organism>
<evidence type="ECO:0000259" key="3">
    <source>
        <dbReference type="Pfam" id="PF13649"/>
    </source>
</evidence>
<dbReference type="PANTHER" id="PTHR43861:SF1">
    <property type="entry name" value="TRANS-ACONITATE 2-METHYLTRANSFERASE"/>
    <property type="match status" value="1"/>
</dbReference>
<dbReference type="NCBIfam" id="NF002463">
    <property type="entry name" value="PRK01683.1"/>
    <property type="match status" value="1"/>
</dbReference>
<sequence>MKLEVVSVGDWDSALYMKFEHERTRAAIDLLAQVPDMDPKIVYDLGCGPGNSATLLKRRFPRASVIGVDNSDNMLQVARQRVVDADFIKEDIESWRPREETDLVFANASLHFVPEHYDLMVRLVSCLRDGGCLAVQMPNNMQEDSHALMRMVAADGPWADRLVPVAKSQAIIGPLDEYYRLLAPICSSLDIWQTTYIHPVDGPDRIVEWFEGAELQPFLKPLCPAEKEAFLARYRDALSQAYAPQPNGKFLLRYPRLFFVAQK</sequence>
<dbReference type="AlphaFoldDB" id="A0A6B8KA25"/>
<evidence type="ECO:0000256" key="2">
    <source>
        <dbReference type="ARBA" id="ARBA00022679"/>
    </source>
</evidence>
<proteinExistence type="predicted"/>